<evidence type="ECO:0000313" key="2">
    <source>
        <dbReference type="EMBL" id="MBN8233007.1"/>
    </source>
</evidence>
<gene>
    <name evidence="2" type="ORF">JYK02_36385</name>
</gene>
<dbReference type="Proteomes" id="UP000664052">
    <property type="component" value="Unassembled WGS sequence"/>
</dbReference>
<dbReference type="RefSeq" id="WP_207057561.1">
    <property type="nucleotide sequence ID" value="NZ_JAFIMU010000016.1"/>
</dbReference>
<organism evidence="2 3">
    <name type="scientific">Corallococcus macrosporus</name>
    <dbReference type="NCBI Taxonomy" id="35"/>
    <lineage>
        <taxon>Bacteria</taxon>
        <taxon>Pseudomonadati</taxon>
        <taxon>Myxococcota</taxon>
        <taxon>Myxococcia</taxon>
        <taxon>Myxococcales</taxon>
        <taxon>Cystobacterineae</taxon>
        <taxon>Myxococcaceae</taxon>
        <taxon>Corallococcus</taxon>
    </lineage>
</organism>
<protein>
    <submittedName>
        <fullName evidence="2">Uncharacterized protein</fullName>
    </submittedName>
</protein>
<name>A0ABS3DNV0_9BACT</name>
<keyword evidence="3" id="KW-1185">Reference proteome</keyword>
<evidence type="ECO:0000313" key="3">
    <source>
        <dbReference type="Proteomes" id="UP000664052"/>
    </source>
</evidence>
<keyword evidence="1" id="KW-0732">Signal</keyword>
<comment type="caution">
    <text evidence="2">The sequence shown here is derived from an EMBL/GenBank/DDBJ whole genome shotgun (WGS) entry which is preliminary data.</text>
</comment>
<proteinExistence type="predicted"/>
<dbReference type="EMBL" id="JAFIMU010000016">
    <property type="protein sequence ID" value="MBN8233007.1"/>
    <property type="molecule type" value="Genomic_DNA"/>
</dbReference>
<accession>A0ABS3DNV0</accession>
<evidence type="ECO:0000256" key="1">
    <source>
        <dbReference type="SAM" id="SignalP"/>
    </source>
</evidence>
<feature type="signal peptide" evidence="1">
    <location>
        <begin position="1"/>
        <end position="23"/>
    </location>
</feature>
<feature type="chain" id="PRO_5047290115" evidence="1">
    <location>
        <begin position="24"/>
        <end position="100"/>
    </location>
</feature>
<sequence length="100" mass="10511">MNLLRRSLLLVPALLLAPLSASAGAPAFPYCDAKCTFGTTCNTPCWDFDRTIITCGEAGLCDGMVAPPSQPQSSVQPESTQVETDDAELVCHAPVEQAQG</sequence>
<reference evidence="2 3" key="1">
    <citation type="submission" date="2021-02" db="EMBL/GenBank/DDBJ databases">
        <title>De Novo genome assembly of isolated myxobacteria.</title>
        <authorList>
            <person name="Stevens D.C."/>
        </authorList>
    </citation>
    <scope>NUCLEOTIDE SEQUENCE [LARGE SCALE GENOMIC DNA]</scope>
    <source>
        <strain evidence="2 3">ATCC 29039</strain>
    </source>
</reference>